<proteinExistence type="predicted"/>
<dbReference type="EMBL" id="HAEF01008641">
    <property type="protein sequence ID" value="SBR46981.1"/>
    <property type="molecule type" value="Transcribed_RNA"/>
</dbReference>
<evidence type="ECO:0000313" key="1">
    <source>
        <dbReference type="EMBL" id="SBR46981.1"/>
    </source>
</evidence>
<organism evidence="1">
    <name type="scientific">Nothobranchius pienaari</name>
    <dbReference type="NCBI Taxonomy" id="704102"/>
    <lineage>
        <taxon>Eukaryota</taxon>
        <taxon>Metazoa</taxon>
        <taxon>Chordata</taxon>
        <taxon>Craniata</taxon>
        <taxon>Vertebrata</taxon>
        <taxon>Euteleostomi</taxon>
        <taxon>Actinopterygii</taxon>
        <taxon>Neopterygii</taxon>
        <taxon>Teleostei</taxon>
        <taxon>Neoteleostei</taxon>
        <taxon>Acanthomorphata</taxon>
        <taxon>Ovalentaria</taxon>
        <taxon>Atherinomorphae</taxon>
        <taxon>Cyprinodontiformes</taxon>
        <taxon>Nothobranchiidae</taxon>
        <taxon>Nothobranchius</taxon>
    </lineage>
</organism>
<reference evidence="1" key="1">
    <citation type="submission" date="2016-05" db="EMBL/GenBank/DDBJ databases">
        <authorList>
            <person name="Lavstsen T."/>
            <person name="Jespersen J.S."/>
        </authorList>
    </citation>
    <scope>NUCLEOTIDE SEQUENCE</scope>
    <source>
        <tissue evidence="1">Brain</tissue>
    </source>
</reference>
<dbReference type="AlphaFoldDB" id="A0A1A8LRQ6"/>
<sequence length="58" mass="6337">FPAAGFLHGVSLFSCMSGFFPVSYHRPTTHVRLTRDSNMSFGVSECVSRVSSASLLVR</sequence>
<feature type="non-terminal residue" evidence="1">
    <location>
        <position position="1"/>
    </location>
</feature>
<accession>A0A1A8LRQ6</accession>
<protein>
    <submittedName>
        <fullName evidence="1">Uncharacterized protein</fullName>
    </submittedName>
</protein>
<gene>
    <name evidence="1" type="primary">Nfu_g_1_016981</name>
</gene>
<reference evidence="1" key="2">
    <citation type="submission" date="2016-06" db="EMBL/GenBank/DDBJ databases">
        <title>The genome of a short-lived fish provides insights into sex chromosome evolution and the genetic control of aging.</title>
        <authorList>
            <person name="Reichwald K."/>
            <person name="Felder M."/>
            <person name="Petzold A."/>
            <person name="Koch P."/>
            <person name="Groth M."/>
            <person name="Platzer M."/>
        </authorList>
    </citation>
    <scope>NUCLEOTIDE SEQUENCE</scope>
    <source>
        <tissue evidence="1">Brain</tissue>
    </source>
</reference>
<feature type="non-terminal residue" evidence="1">
    <location>
        <position position="58"/>
    </location>
</feature>
<name>A0A1A8LRQ6_9TELE</name>